<feature type="compositionally biased region" description="Polar residues" evidence="1">
    <location>
        <begin position="42"/>
        <end position="55"/>
    </location>
</feature>
<reference evidence="2 3" key="1">
    <citation type="submission" date="2019-06" db="EMBL/GenBank/DDBJ databases">
        <title>Whole genome shotgun sequence of Halomonas halmophila NBRC 15537.</title>
        <authorList>
            <person name="Hosoyama A."/>
            <person name="Uohara A."/>
            <person name="Ohji S."/>
            <person name="Ichikawa N."/>
        </authorList>
    </citation>
    <scope>NUCLEOTIDE SEQUENCE [LARGE SCALE GENOMIC DNA]</scope>
    <source>
        <strain evidence="2 3">NBRC 15537</strain>
    </source>
</reference>
<dbReference type="Proteomes" id="UP000319812">
    <property type="component" value="Unassembled WGS sequence"/>
</dbReference>
<dbReference type="EMBL" id="BJOC01000024">
    <property type="protein sequence ID" value="GED22962.1"/>
    <property type="molecule type" value="Genomic_DNA"/>
</dbReference>
<protein>
    <submittedName>
        <fullName evidence="2">Uncharacterized protein</fullName>
    </submittedName>
</protein>
<keyword evidence="3" id="KW-1185">Reference proteome</keyword>
<organism evidence="2 3">
    <name type="scientific">Halomonas halmophila</name>
    <dbReference type="NCBI Taxonomy" id="252"/>
    <lineage>
        <taxon>Bacteria</taxon>
        <taxon>Pseudomonadati</taxon>
        <taxon>Pseudomonadota</taxon>
        <taxon>Gammaproteobacteria</taxon>
        <taxon>Oceanospirillales</taxon>
        <taxon>Halomonadaceae</taxon>
        <taxon>Halomonas</taxon>
    </lineage>
</organism>
<name>A0A4Y4EYD0_9GAMM</name>
<proteinExistence type="predicted"/>
<feature type="compositionally biased region" description="Polar residues" evidence="1">
    <location>
        <begin position="15"/>
        <end position="26"/>
    </location>
</feature>
<accession>A0A4Y4EYD0</accession>
<comment type="caution">
    <text evidence="2">The sequence shown here is derived from an EMBL/GenBank/DDBJ whole genome shotgun (WGS) entry which is preliminary data.</text>
</comment>
<evidence type="ECO:0000313" key="3">
    <source>
        <dbReference type="Proteomes" id="UP000319812"/>
    </source>
</evidence>
<evidence type="ECO:0000313" key="2">
    <source>
        <dbReference type="EMBL" id="GED22962.1"/>
    </source>
</evidence>
<feature type="region of interest" description="Disordered" evidence="1">
    <location>
        <begin position="14"/>
        <end position="55"/>
    </location>
</feature>
<gene>
    <name evidence="2" type="ORF">HHA01_19390</name>
</gene>
<evidence type="ECO:0000256" key="1">
    <source>
        <dbReference type="SAM" id="MobiDB-lite"/>
    </source>
</evidence>
<dbReference type="AlphaFoldDB" id="A0A4Y4EYD0"/>
<sequence>MISLEIEGTEECRINDNTMTQGTTAQKAGRFPHMQVDGGSVPETSSDPAQKTANTPELAAQFIVIKKGQGIQRLVPSSRS</sequence>